<dbReference type="AlphaFoldDB" id="A0A086ZH19"/>
<evidence type="ECO:0000256" key="8">
    <source>
        <dbReference type="SAM" id="MobiDB-lite"/>
    </source>
</evidence>
<dbReference type="PANTHER" id="PTHR13822:SF10">
    <property type="entry name" value="ATP SYNTHASE EPSILON CHAIN, CHLOROPLASTIC"/>
    <property type="match status" value="1"/>
</dbReference>
<evidence type="ECO:0000313" key="10">
    <source>
        <dbReference type="EMBL" id="KFI45819.1"/>
    </source>
</evidence>
<dbReference type="InterPro" id="IPR001469">
    <property type="entry name" value="ATP_synth_F1_dsu/esu"/>
</dbReference>
<keyword evidence="5" id="KW-0472">Membrane</keyword>
<evidence type="ECO:0000313" key="11">
    <source>
        <dbReference type="Proteomes" id="UP000029096"/>
    </source>
</evidence>
<evidence type="ECO:0000256" key="5">
    <source>
        <dbReference type="ARBA" id="ARBA00023136"/>
    </source>
</evidence>
<dbReference type="Proteomes" id="UP000029096">
    <property type="component" value="Unassembled WGS sequence"/>
</dbReference>
<evidence type="ECO:0000259" key="9">
    <source>
        <dbReference type="Pfam" id="PF02823"/>
    </source>
</evidence>
<feature type="domain" description="ATP synthase F1 complex delta/epsilon subunit N-terminal" evidence="9">
    <location>
        <begin position="27"/>
        <end position="105"/>
    </location>
</feature>
<evidence type="ECO:0000256" key="6">
    <source>
        <dbReference type="ARBA" id="ARBA00023196"/>
    </source>
</evidence>
<dbReference type="Gene3D" id="2.60.15.10">
    <property type="entry name" value="F0F1 ATP synthase delta/epsilon subunit, N-terminal"/>
    <property type="match status" value="1"/>
</dbReference>
<protein>
    <submittedName>
        <fullName evidence="10">F0F1-type ATP synthase, epsilon subunit</fullName>
    </submittedName>
</protein>
<dbReference type="CDD" id="cd12152">
    <property type="entry name" value="F1-ATPase_delta"/>
    <property type="match status" value="1"/>
</dbReference>
<name>A0A086ZH19_9BIFI</name>
<organism evidence="10 11">
    <name type="scientific">Bifidobacterium bohemicum DSM 22767</name>
    <dbReference type="NCBI Taxonomy" id="1437606"/>
    <lineage>
        <taxon>Bacteria</taxon>
        <taxon>Bacillati</taxon>
        <taxon>Actinomycetota</taxon>
        <taxon>Actinomycetes</taxon>
        <taxon>Bifidobacteriales</taxon>
        <taxon>Bifidobacteriaceae</taxon>
        <taxon>Bifidobacterium</taxon>
    </lineage>
</organism>
<dbReference type="GO" id="GO:0045259">
    <property type="term" value="C:proton-transporting ATP synthase complex"/>
    <property type="evidence" value="ECO:0007669"/>
    <property type="project" value="UniProtKB-KW"/>
</dbReference>
<dbReference type="NCBIfam" id="NF009977">
    <property type="entry name" value="PRK13442.1"/>
    <property type="match status" value="1"/>
</dbReference>
<comment type="subcellular location">
    <subcellularLocation>
        <location evidence="1">Cell membrane</location>
        <topology evidence="1">Peripheral membrane protein</topology>
    </subcellularLocation>
</comment>
<dbReference type="STRING" id="1437606.BBOH_0622"/>
<evidence type="ECO:0000256" key="1">
    <source>
        <dbReference type="ARBA" id="ARBA00004202"/>
    </source>
</evidence>
<dbReference type="PANTHER" id="PTHR13822">
    <property type="entry name" value="ATP SYNTHASE DELTA/EPSILON CHAIN"/>
    <property type="match status" value="1"/>
</dbReference>
<proteinExistence type="inferred from homology"/>
<keyword evidence="11" id="KW-1185">Reference proteome</keyword>
<reference evidence="10 11" key="1">
    <citation type="submission" date="2014-03" db="EMBL/GenBank/DDBJ databases">
        <title>Genomics of Bifidobacteria.</title>
        <authorList>
            <person name="Ventura M."/>
            <person name="Milani C."/>
            <person name="Lugli G.A."/>
        </authorList>
    </citation>
    <scope>NUCLEOTIDE SEQUENCE [LARGE SCALE GENOMIC DNA]</scope>
    <source>
        <strain evidence="10 11">DSM 22767</strain>
    </source>
</reference>
<dbReference type="Pfam" id="PF02823">
    <property type="entry name" value="ATP-synt_DE_N"/>
    <property type="match status" value="1"/>
</dbReference>
<dbReference type="GO" id="GO:0005886">
    <property type="term" value="C:plasma membrane"/>
    <property type="evidence" value="ECO:0007669"/>
    <property type="project" value="UniProtKB-SubCell"/>
</dbReference>
<keyword evidence="4" id="KW-0406">Ion transport</keyword>
<sequence>MADNVEFSQKAQPASAQAGSASSDGLLDVNVVAADRPLWHGKARSATIPATSGGMGILPQHEPILTVLEKGRVTIVELDGTRRSFMVDDGFASFDSNRLTVAVERGEELNASQNASE</sequence>
<evidence type="ECO:0000256" key="7">
    <source>
        <dbReference type="ARBA" id="ARBA00023310"/>
    </source>
</evidence>
<dbReference type="EMBL" id="JGYP01000002">
    <property type="protein sequence ID" value="KFI45819.1"/>
    <property type="molecule type" value="Genomic_DNA"/>
</dbReference>
<dbReference type="GO" id="GO:0046933">
    <property type="term" value="F:proton-transporting ATP synthase activity, rotational mechanism"/>
    <property type="evidence" value="ECO:0007669"/>
    <property type="project" value="InterPro"/>
</dbReference>
<keyword evidence="6" id="KW-0139">CF(1)</keyword>
<keyword evidence="7" id="KW-0066">ATP synthesis</keyword>
<evidence type="ECO:0000256" key="3">
    <source>
        <dbReference type="ARBA" id="ARBA00022448"/>
    </source>
</evidence>
<dbReference type="InterPro" id="IPR020546">
    <property type="entry name" value="ATP_synth_F1_dsu/esu_N"/>
</dbReference>
<dbReference type="eggNOG" id="COG0355">
    <property type="taxonomic scope" value="Bacteria"/>
</dbReference>
<feature type="compositionally biased region" description="Low complexity" evidence="8">
    <location>
        <begin position="8"/>
        <end position="22"/>
    </location>
</feature>
<evidence type="ECO:0000256" key="2">
    <source>
        <dbReference type="ARBA" id="ARBA00005712"/>
    </source>
</evidence>
<feature type="region of interest" description="Disordered" evidence="8">
    <location>
        <begin position="1"/>
        <end position="22"/>
    </location>
</feature>
<dbReference type="OrthoDB" id="9791445at2"/>
<accession>A0A086ZH19</accession>
<dbReference type="RefSeq" id="WP_081930334.1">
    <property type="nucleotide sequence ID" value="NZ_JDUS01000012.1"/>
</dbReference>
<comment type="caution">
    <text evidence="10">The sequence shown here is derived from an EMBL/GenBank/DDBJ whole genome shotgun (WGS) entry which is preliminary data.</text>
</comment>
<gene>
    <name evidence="10" type="ORF">BBOH_0622</name>
</gene>
<dbReference type="InterPro" id="IPR036771">
    <property type="entry name" value="ATPsynth_dsu/esu_N"/>
</dbReference>
<comment type="similarity">
    <text evidence="2">Belongs to the ATPase epsilon chain family.</text>
</comment>
<keyword evidence="3" id="KW-0813">Transport</keyword>
<evidence type="ECO:0000256" key="4">
    <source>
        <dbReference type="ARBA" id="ARBA00023065"/>
    </source>
</evidence>
<dbReference type="SUPFAM" id="SSF51344">
    <property type="entry name" value="Epsilon subunit of F1F0-ATP synthase N-terminal domain"/>
    <property type="match status" value="1"/>
</dbReference>